<dbReference type="KEGG" id="sdd:D9753_31465"/>
<name>A0A3G2JM19_9ACTN</name>
<dbReference type="Proteomes" id="UP000268329">
    <property type="component" value="Chromosome"/>
</dbReference>
<dbReference type="AlphaFoldDB" id="A0A3G2JM19"/>
<keyword evidence="3" id="KW-1185">Reference proteome</keyword>
<gene>
    <name evidence="2" type="ORF">D9753_31465</name>
</gene>
<feature type="compositionally biased region" description="Low complexity" evidence="1">
    <location>
        <begin position="38"/>
        <end position="49"/>
    </location>
</feature>
<protein>
    <submittedName>
        <fullName evidence="2">Uncharacterized protein</fullName>
    </submittedName>
</protein>
<evidence type="ECO:0000313" key="3">
    <source>
        <dbReference type="Proteomes" id="UP000268329"/>
    </source>
</evidence>
<proteinExistence type="predicted"/>
<reference evidence="2 3" key="1">
    <citation type="submission" date="2018-10" db="EMBL/GenBank/DDBJ databases">
        <title>The genome of Streptomyces dangxiongensis Z022.</title>
        <authorList>
            <person name="Zhang B."/>
        </authorList>
    </citation>
    <scope>NUCLEOTIDE SEQUENCE [LARGE SCALE GENOMIC DNA]</scope>
    <source>
        <strain evidence="2 3">Z022</strain>
    </source>
</reference>
<feature type="region of interest" description="Disordered" evidence="1">
    <location>
        <begin position="1"/>
        <end position="82"/>
    </location>
</feature>
<feature type="compositionally biased region" description="Basic and acidic residues" evidence="1">
    <location>
        <begin position="27"/>
        <end position="36"/>
    </location>
</feature>
<evidence type="ECO:0000256" key="1">
    <source>
        <dbReference type="SAM" id="MobiDB-lite"/>
    </source>
</evidence>
<organism evidence="2 3">
    <name type="scientific">Streptomyces dangxiongensis</name>
    <dbReference type="NCBI Taxonomy" id="1442032"/>
    <lineage>
        <taxon>Bacteria</taxon>
        <taxon>Bacillati</taxon>
        <taxon>Actinomycetota</taxon>
        <taxon>Actinomycetes</taxon>
        <taxon>Kitasatosporales</taxon>
        <taxon>Streptomycetaceae</taxon>
        <taxon>Streptomyces</taxon>
    </lineage>
</organism>
<dbReference type="EMBL" id="CP033073">
    <property type="protein sequence ID" value="AYN42651.1"/>
    <property type="molecule type" value="Genomic_DNA"/>
</dbReference>
<accession>A0A3G2JM19</accession>
<evidence type="ECO:0000313" key="2">
    <source>
        <dbReference type="EMBL" id="AYN42651.1"/>
    </source>
</evidence>
<sequence>MPTAEPAHDLGTAALRSGGEGQGPASAEEKASERRGTSAGADDAGDSGAPAQPEAALGDAVPTPTTSPGPLGPTARPDRTTL</sequence>